<dbReference type="AlphaFoldDB" id="A0ABD5T470"/>
<dbReference type="EMBL" id="JBHSWT010000630">
    <property type="protein sequence ID" value="MFC6772084.1"/>
    <property type="molecule type" value="Genomic_DNA"/>
</dbReference>
<evidence type="ECO:0000313" key="2">
    <source>
        <dbReference type="Proteomes" id="UP001596274"/>
    </source>
</evidence>
<sequence length="109" mass="11895">MAQAKSTDSMREVFEAVPAVGSVIGVWTDNYALRLFVEETDGADEGTVVDDEVTIIGEGRGFETDADHGKTTLEVEETADGFDAWVSYYYPDRSGAKQDIPVERVEVGL</sequence>
<keyword evidence="2" id="KW-1185">Reference proteome</keyword>
<dbReference type="Proteomes" id="UP001596274">
    <property type="component" value="Unassembled WGS sequence"/>
</dbReference>
<name>A0ABD5T470_9EURY</name>
<reference evidence="1 2" key="1">
    <citation type="journal article" date="2019" name="Int. J. Syst. Evol. Microbiol.">
        <title>The Global Catalogue of Microorganisms (GCM) 10K type strain sequencing project: providing services to taxonomists for standard genome sequencing and annotation.</title>
        <authorList>
            <consortium name="The Broad Institute Genomics Platform"/>
            <consortium name="The Broad Institute Genome Sequencing Center for Infectious Disease"/>
            <person name="Wu L."/>
            <person name="Ma J."/>
        </authorList>
    </citation>
    <scope>NUCLEOTIDE SEQUENCE [LARGE SCALE GENOMIC DNA]</scope>
    <source>
        <strain evidence="1 2">PJ61</strain>
    </source>
</reference>
<proteinExistence type="predicted"/>
<organism evidence="1 2">
    <name type="scientific">Halorubrum pallidum</name>
    <dbReference type="NCBI Taxonomy" id="1526114"/>
    <lineage>
        <taxon>Archaea</taxon>
        <taxon>Methanobacteriati</taxon>
        <taxon>Methanobacteriota</taxon>
        <taxon>Stenosarchaea group</taxon>
        <taxon>Halobacteria</taxon>
        <taxon>Halobacteriales</taxon>
        <taxon>Haloferacaceae</taxon>
        <taxon>Halorubrum</taxon>
    </lineage>
</organism>
<evidence type="ECO:0000313" key="1">
    <source>
        <dbReference type="EMBL" id="MFC6772084.1"/>
    </source>
</evidence>
<protein>
    <submittedName>
        <fullName evidence="1">Uncharacterized protein</fullName>
    </submittedName>
</protein>
<gene>
    <name evidence="1" type="ORF">ACFQDD_11260</name>
</gene>
<accession>A0ABD5T470</accession>
<comment type="caution">
    <text evidence="1">The sequence shown here is derived from an EMBL/GenBank/DDBJ whole genome shotgun (WGS) entry which is preliminary data.</text>
</comment>